<evidence type="ECO:0000256" key="3">
    <source>
        <dbReference type="ARBA" id="ARBA00012758"/>
    </source>
</evidence>
<proteinExistence type="inferred from homology"/>
<dbReference type="STRING" id="1619234.SAMN05421730_10258"/>
<dbReference type="Proteomes" id="UP000199315">
    <property type="component" value="Unassembled WGS sequence"/>
</dbReference>
<evidence type="ECO:0000256" key="1">
    <source>
        <dbReference type="ARBA" id="ARBA00004914"/>
    </source>
</evidence>
<comment type="catalytic activity">
    <reaction evidence="8">
        <text>Hydrolysis of terminal non-reducing beta-D-fructofuranoside residues in beta-D-fructofuranosides.</text>
        <dbReference type="EC" id="3.2.1.26"/>
    </reaction>
</comment>
<dbReference type="UniPathway" id="UPA00238"/>
<dbReference type="GO" id="GO:0005737">
    <property type="term" value="C:cytoplasm"/>
    <property type="evidence" value="ECO:0007669"/>
    <property type="project" value="UniProtKB-SubCell"/>
</dbReference>
<dbReference type="InterPro" id="IPR006232">
    <property type="entry name" value="Suc6P_hydrolase"/>
</dbReference>
<keyword evidence="13" id="KW-1185">Reference proteome</keyword>
<dbReference type="Gene3D" id="2.60.120.560">
    <property type="entry name" value="Exo-inulinase, domain 1"/>
    <property type="match status" value="1"/>
</dbReference>
<keyword evidence="9" id="KW-0119">Carbohydrate metabolism</keyword>
<dbReference type="InterPro" id="IPR013148">
    <property type="entry name" value="Glyco_hydro_32_N"/>
</dbReference>
<dbReference type="SUPFAM" id="SSF49899">
    <property type="entry name" value="Concanavalin A-like lectins/glucanases"/>
    <property type="match status" value="1"/>
</dbReference>
<dbReference type="InterPro" id="IPR013320">
    <property type="entry name" value="ConA-like_dom_sf"/>
</dbReference>
<evidence type="ECO:0000256" key="4">
    <source>
        <dbReference type="ARBA" id="ARBA00019623"/>
    </source>
</evidence>
<organism evidence="12 13">
    <name type="scientific">Anaerobium acetethylicum</name>
    <dbReference type="NCBI Taxonomy" id="1619234"/>
    <lineage>
        <taxon>Bacteria</taxon>
        <taxon>Bacillati</taxon>
        <taxon>Bacillota</taxon>
        <taxon>Clostridia</taxon>
        <taxon>Lachnospirales</taxon>
        <taxon>Lachnospiraceae</taxon>
        <taxon>Anaerobium</taxon>
    </lineage>
</organism>
<comment type="pathway">
    <text evidence="1 9">Glycan biosynthesis; sucrose metabolism.</text>
</comment>
<dbReference type="InterPro" id="IPR001362">
    <property type="entry name" value="Glyco_hydro_32"/>
</dbReference>
<evidence type="ECO:0000256" key="8">
    <source>
        <dbReference type="RuleBase" id="RU362110"/>
    </source>
</evidence>
<evidence type="ECO:0000313" key="12">
    <source>
        <dbReference type="EMBL" id="SCP98718.1"/>
    </source>
</evidence>
<evidence type="ECO:0000256" key="2">
    <source>
        <dbReference type="ARBA" id="ARBA00009902"/>
    </source>
</evidence>
<comment type="function">
    <text evidence="9">Enables the bacterium to metabolize sucrose as a sole carbon source.</text>
</comment>
<keyword evidence="6 8" id="KW-0326">Glycosidase</keyword>
<evidence type="ECO:0000259" key="10">
    <source>
        <dbReference type="Pfam" id="PF00251"/>
    </source>
</evidence>
<dbReference type="NCBIfam" id="TIGR01322">
    <property type="entry name" value="scrB_fam"/>
    <property type="match status" value="1"/>
</dbReference>
<name>A0A1D3TWV4_9FIRM</name>
<dbReference type="AlphaFoldDB" id="A0A1D3TWV4"/>
<keyword evidence="9" id="KW-0963">Cytoplasm</keyword>
<dbReference type="Gene3D" id="2.115.10.20">
    <property type="entry name" value="Glycosyl hydrolase domain, family 43"/>
    <property type="match status" value="1"/>
</dbReference>
<comment type="similarity">
    <text evidence="2 8">Belongs to the glycosyl hydrolase 32 family.</text>
</comment>
<dbReference type="EMBL" id="FMKA01000025">
    <property type="protein sequence ID" value="SCP98718.1"/>
    <property type="molecule type" value="Genomic_DNA"/>
</dbReference>
<dbReference type="RefSeq" id="WP_091235843.1">
    <property type="nucleotide sequence ID" value="NZ_FMKA01000025.1"/>
</dbReference>
<sequence>MNGVLASEKLIKAREYENRKQKEIPQGQKPAFHVSAPIGWINDPNGFSLYKGEYHLFYQYHPYSTNWGPMHWGHSKTDDFIKWDQLPAAIAPDEEYDQQGCFSGSAVEHEGRHILMYTGVQDKVLEDGTKVSRQTQCIAAGDGYNYEKLSCNPVIQSWQLPEGSSAVDFRDPKIWKEGEVFYAVVGSRHEDNSGQIALFSSKDLKEWEFVSILERCNNQYGLMWECPDFFLLDGKYVLLTSPQEMRSEGLEFHNGNGTMYLIGNYDREQQDFSREGVGSIDYGLDFYAPQTVLTEDGRRVMIGWMQSWDNHMVPQGFEWSGMMTIPRELTIKNGRLCQNPVREIENYYQNPVTYKDIIADKPLELKGIRGRELDMTIDVEAGYYGCFRINLAHSEKYSTSICYDLSKNTLTFDRNYSGLKRDVIYQRSMYVKNQDGKIRIRILMDKYSVEVFVNDGEQAMTSIIHTPIESDRIVFGGEGNVKFHVTKNDVVVN</sequence>
<comment type="subcellular location">
    <subcellularLocation>
        <location evidence="9">Cytoplasm</location>
    </subcellularLocation>
</comment>
<dbReference type="OrthoDB" id="9759709at2"/>
<dbReference type="InterPro" id="IPR013189">
    <property type="entry name" value="Glyco_hydro_32_C"/>
</dbReference>
<dbReference type="GO" id="GO:0005985">
    <property type="term" value="P:sucrose metabolic process"/>
    <property type="evidence" value="ECO:0007669"/>
    <property type="project" value="UniProtKB-UniPathway"/>
</dbReference>
<evidence type="ECO:0000313" key="13">
    <source>
        <dbReference type="Proteomes" id="UP000199315"/>
    </source>
</evidence>
<evidence type="ECO:0000256" key="9">
    <source>
        <dbReference type="RuleBase" id="RU365015"/>
    </source>
</evidence>
<accession>A0A1D3TWV4</accession>
<dbReference type="PANTHER" id="PTHR43101:SF1">
    <property type="entry name" value="BETA-FRUCTOSIDASE"/>
    <property type="match status" value="1"/>
</dbReference>
<evidence type="ECO:0000256" key="5">
    <source>
        <dbReference type="ARBA" id="ARBA00022801"/>
    </source>
</evidence>
<gene>
    <name evidence="12" type="ORF">SAMN05421730_10258</name>
</gene>
<reference evidence="12 13" key="1">
    <citation type="submission" date="2016-09" db="EMBL/GenBank/DDBJ databases">
        <authorList>
            <person name="Capua I."/>
            <person name="De Benedictis P."/>
            <person name="Joannis T."/>
            <person name="Lombin L.H."/>
            <person name="Cattoli G."/>
        </authorList>
    </citation>
    <scope>NUCLEOTIDE SEQUENCE [LARGE SCALE GENOMIC DNA]</scope>
    <source>
        <strain evidence="12 13">GluBS11</strain>
    </source>
</reference>
<keyword evidence="5 8" id="KW-0378">Hydrolase</keyword>
<dbReference type="Pfam" id="PF08244">
    <property type="entry name" value="Glyco_hydro_32C"/>
    <property type="match status" value="1"/>
</dbReference>
<protein>
    <recommendedName>
        <fullName evidence="4 8">Sucrose-6-phosphate hydrolase</fullName>
        <ecNumber evidence="3 8">3.2.1.26</ecNumber>
    </recommendedName>
    <alternativeName>
        <fullName evidence="7 9">Invertase</fullName>
    </alternativeName>
</protein>
<evidence type="ECO:0000259" key="11">
    <source>
        <dbReference type="Pfam" id="PF08244"/>
    </source>
</evidence>
<feature type="domain" description="Glycosyl hydrolase family 32 N-terminal" evidence="10">
    <location>
        <begin position="33"/>
        <end position="340"/>
    </location>
</feature>
<dbReference type="SMART" id="SM00640">
    <property type="entry name" value="Glyco_32"/>
    <property type="match status" value="1"/>
</dbReference>
<dbReference type="EC" id="3.2.1.26" evidence="3 8"/>
<dbReference type="InterPro" id="IPR023296">
    <property type="entry name" value="Glyco_hydro_beta-prop_sf"/>
</dbReference>
<dbReference type="SUPFAM" id="SSF75005">
    <property type="entry name" value="Arabinanase/levansucrase/invertase"/>
    <property type="match status" value="1"/>
</dbReference>
<dbReference type="PANTHER" id="PTHR43101">
    <property type="entry name" value="BETA-FRUCTOSIDASE"/>
    <property type="match status" value="1"/>
</dbReference>
<feature type="domain" description="Glycosyl hydrolase family 32 C-terminal" evidence="11">
    <location>
        <begin position="343"/>
        <end position="482"/>
    </location>
</feature>
<evidence type="ECO:0000256" key="7">
    <source>
        <dbReference type="ARBA" id="ARBA00033367"/>
    </source>
</evidence>
<dbReference type="CDD" id="cd08996">
    <property type="entry name" value="GH32_FFase"/>
    <property type="match status" value="1"/>
</dbReference>
<dbReference type="Pfam" id="PF00251">
    <property type="entry name" value="Glyco_hydro_32N"/>
    <property type="match status" value="1"/>
</dbReference>
<evidence type="ECO:0000256" key="6">
    <source>
        <dbReference type="ARBA" id="ARBA00023295"/>
    </source>
</evidence>
<dbReference type="GO" id="GO:0004564">
    <property type="term" value="F:beta-fructofuranosidase activity"/>
    <property type="evidence" value="ECO:0007669"/>
    <property type="project" value="UniProtKB-EC"/>
</dbReference>
<dbReference type="InterPro" id="IPR051214">
    <property type="entry name" value="GH32_Enzymes"/>
</dbReference>